<reference evidence="3 4" key="1">
    <citation type="submission" date="2021-04" db="EMBL/GenBank/DDBJ databases">
        <authorList>
            <person name="Ivanova A."/>
        </authorList>
    </citation>
    <scope>NUCLEOTIDE SEQUENCE [LARGE SCALE GENOMIC DNA]</scope>
    <source>
        <strain evidence="3 4">G18</strain>
    </source>
</reference>
<keyword evidence="2" id="KW-0732">Signal</keyword>
<dbReference type="EMBL" id="JAGKQQ010000001">
    <property type="protein sequence ID" value="MBP3954232.1"/>
    <property type="molecule type" value="Genomic_DNA"/>
</dbReference>
<protein>
    <recommendedName>
        <fullName evidence="5">Secretin/TonB short N-terminal domain-containing protein</fullName>
    </recommendedName>
</protein>
<dbReference type="RefSeq" id="WP_210652373.1">
    <property type="nucleotide sequence ID" value="NZ_JAGKQQ010000001.1"/>
</dbReference>
<organism evidence="3 4">
    <name type="scientific">Gemmata palustris</name>
    <dbReference type="NCBI Taxonomy" id="2822762"/>
    <lineage>
        <taxon>Bacteria</taxon>
        <taxon>Pseudomonadati</taxon>
        <taxon>Planctomycetota</taxon>
        <taxon>Planctomycetia</taxon>
        <taxon>Gemmatales</taxon>
        <taxon>Gemmataceae</taxon>
        <taxon>Gemmata</taxon>
    </lineage>
</organism>
<keyword evidence="4" id="KW-1185">Reference proteome</keyword>
<accession>A0ABS5BKJ8</accession>
<evidence type="ECO:0000256" key="1">
    <source>
        <dbReference type="SAM" id="MobiDB-lite"/>
    </source>
</evidence>
<feature type="chain" id="PRO_5047135344" description="Secretin/TonB short N-terminal domain-containing protein" evidence="2">
    <location>
        <begin position="23"/>
        <end position="275"/>
    </location>
</feature>
<comment type="caution">
    <text evidence="3">The sequence shown here is derived from an EMBL/GenBank/DDBJ whole genome shotgun (WGS) entry which is preliminary data.</text>
</comment>
<evidence type="ECO:0000313" key="3">
    <source>
        <dbReference type="EMBL" id="MBP3954232.1"/>
    </source>
</evidence>
<feature type="compositionally biased region" description="Pro residues" evidence="1">
    <location>
        <begin position="258"/>
        <end position="275"/>
    </location>
</feature>
<feature type="compositionally biased region" description="Basic and acidic residues" evidence="1">
    <location>
        <begin position="246"/>
        <end position="255"/>
    </location>
</feature>
<evidence type="ECO:0000313" key="4">
    <source>
        <dbReference type="Proteomes" id="UP000676565"/>
    </source>
</evidence>
<name>A0ABS5BKJ8_9BACT</name>
<gene>
    <name evidence="3" type="ORF">J8F10_02840</name>
</gene>
<feature type="signal peptide" evidence="2">
    <location>
        <begin position="1"/>
        <end position="22"/>
    </location>
</feature>
<proteinExistence type="predicted"/>
<evidence type="ECO:0008006" key="5">
    <source>
        <dbReference type="Google" id="ProtNLM"/>
    </source>
</evidence>
<dbReference type="Proteomes" id="UP000676565">
    <property type="component" value="Unassembled WGS sequence"/>
</dbReference>
<evidence type="ECO:0000256" key="2">
    <source>
        <dbReference type="SAM" id="SignalP"/>
    </source>
</evidence>
<sequence>MSRIAWLVAVCGLALAPTPLFAADNKPRDQVEKSLGILLDQKVDLGDKNVSEIPIFELLSLLSKQHDLSFVISEERFKEIGRPYIKEEKPKLAATRLKGVSLYQFLTVVLDSADATFLIKQSGIEIVPVEYAARVTKAPVSDGAGNPRLDEPLVSAIVKEKPLNEAVAKIAEQYDLTVIVSPQAGDAKTGFVTARLLNVPANKALELLAVQCDLRVVRRGAAFLITSKDQANELFNEKLDKERQKIEVEKLREAPAKSPAPPAPPEKPSEKPVPN</sequence>
<dbReference type="Gene3D" id="3.55.50.30">
    <property type="match status" value="1"/>
</dbReference>
<feature type="region of interest" description="Disordered" evidence="1">
    <location>
        <begin position="246"/>
        <end position="275"/>
    </location>
</feature>